<feature type="domain" description="Mur ligase N-terminal catalytic" evidence="15">
    <location>
        <begin position="20"/>
        <end position="114"/>
    </location>
</feature>
<dbReference type="GO" id="GO:0071555">
    <property type="term" value="P:cell wall organization"/>
    <property type="evidence" value="ECO:0007669"/>
    <property type="project" value="UniProtKB-KW"/>
</dbReference>
<reference evidence="18 19" key="1">
    <citation type="submission" date="2019-10" db="EMBL/GenBank/DDBJ databases">
        <title>Genome sequence of Luteimicrobium xylanilyticum HY-24.</title>
        <authorList>
            <person name="Kim D.Y."/>
            <person name="Park H.-Y."/>
        </authorList>
    </citation>
    <scope>NUCLEOTIDE SEQUENCE [LARGE SCALE GENOMIC DNA]</scope>
    <source>
        <strain evidence="18 19">HY-24</strain>
    </source>
</reference>
<dbReference type="SUPFAM" id="SSF51984">
    <property type="entry name" value="MurCD N-terminal domain"/>
    <property type="match status" value="1"/>
</dbReference>
<keyword evidence="10 14" id="KW-0573">Peptidoglycan synthesis</keyword>
<comment type="pathway">
    <text evidence="2 14">Cell wall biogenesis; peptidoglycan biosynthesis.</text>
</comment>
<dbReference type="Proteomes" id="UP000326702">
    <property type="component" value="Chromosome"/>
</dbReference>
<keyword evidence="4 14" id="KW-0963">Cytoplasm</keyword>
<dbReference type="HAMAP" id="MF_00046">
    <property type="entry name" value="MurC"/>
    <property type="match status" value="1"/>
</dbReference>
<dbReference type="Gene3D" id="3.40.50.720">
    <property type="entry name" value="NAD(P)-binding Rossmann-like Domain"/>
    <property type="match status" value="1"/>
</dbReference>
<evidence type="ECO:0000256" key="6">
    <source>
        <dbReference type="ARBA" id="ARBA00022618"/>
    </source>
</evidence>
<dbReference type="InterPro" id="IPR013221">
    <property type="entry name" value="Mur_ligase_cen"/>
</dbReference>
<dbReference type="EC" id="6.3.2.8" evidence="3 14"/>
<accession>A0A5P9Q9G7</accession>
<evidence type="ECO:0000256" key="3">
    <source>
        <dbReference type="ARBA" id="ARBA00012211"/>
    </source>
</evidence>
<evidence type="ECO:0000256" key="14">
    <source>
        <dbReference type="HAMAP-Rule" id="MF_00046"/>
    </source>
</evidence>
<evidence type="ECO:0000256" key="7">
    <source>
        <dbReference type="ARBA" id="ARBA00022741"/>
    </source>
</evidence>
<dbReference type="InterPro" id="IPR004101">
    <property type="entry name" value="Mur_ligase_C"/>
</dbReference>
<evidence type="ECO:0000256" key="10">
    <source>
        <dbReference type="ARBA" id="ARBA00022984"/>
    </source>
</evidence>
<name>A0A5P9Q9G7_9MICO</name>
<protein>
    <recommendedName>
        <fullName evidence="3 14">UDP-N-acetylmuramate--L-alanine ligase</fullName>
        <ecNumber evidence="3 14">6.3.2.8</ecNumber>
    </recommendedName>
    <alternativeName>
        <fullName evidence="14">UDP-N-acetylmuramoyl-L-alanine synthetase</fullName>
    </alternativeName>
</protein>
<dbReference type="InterPro" id="IPR050061">
    <property type="entry name" value="MurCDEF_pg_biosynth"/>
</dbReference>
<dbReference type="Pfam" id="PF01225">
    <property type="entry name" value="Mur_ligase"/>
    <property type="match status" value="1"/>
</dbReference>
<comment type="function">
    <text evidence="14">Cell wall formation.</text>
</comment>
<evidence type="ECO:0000256" key="5">
    <source>
        <dbReference type="ARBA" id="ARBA00022598"/>
    </source>
</evidence>
<dbReference type="NCBIfam" id="TIGR01082">
    <property type="entry name" value="murC"/>
    <property type="match status" value="1"/>
</dbReference>
<dbReference type="PANTHER" id="PTHR43445">
    <property type="entry name" value="UDP-N-ACETYLMURAMATE--L-ALANINE LIGASE-RELATED"/>
    <property type="match status" value="1"/>
</dbReference>
<dbReference type="SUPFAM" id="SSF53244">
    <property type="entry name" value="MurD-like peptide ligases, peptide-binding domain"/>
    <property type="match status" value="1"/>
</dbReference>
<dbReference type="GO" id="GO:0005737">
    <property type="term" value="C:cytoplasm"/>
    <property type="evidence" value="ECO:0007669"/>
    <property type="project" value="UniProtKB-SubCell"/>
</dbReference>
<evidence type="ECO:0000259" key="17">
    <source>
        <dbReference type="Pfam" id="PF08245"/>
    </source>
</evidence>
<evidence type="ECO:0000259" key="15">
    <source>
        <dbReference type="Pfam" id="PF01225"/>
    </source>
</evidence>
<feature type="domain" description="Mur ligase central" evidence="17">
    <location>
        <begin position="121"/>
        <end position="316"/>
    </location>
</feature>
<keyword evidence="9 14" id="KW-0133">Cell shape</keyword>
<sequence>MSAADRYDATPDLEELGPTHLVGIGGAGMSVVAELLAARGVPVQGSDARDSAVVARLREAGVPVTVGHDAAAVGDARTVVLSSAVRDDNPELVAARALGLRVLHRSQALAALMVGRRGVAVAGAHGKTTTSAMVATILRELGEDPSFAVGGSVLTDDGALPGGHLGRGDVLVAEADESDGSFLAYAPTVALVTNVEPDHLDHYGTREAFDDAFVAFAARVVPGGALVACADDPGSASLAARHRAGGGTAWTYGTDPTSDLVVEDVRTAAGATATLRVRASGLGGSPELVDGAAARLVLRVPGAHNVLNAAGAVLAAVALGAPFEGAAAAAEAFRGTGRRFEARGEADGVRVVDDYAHHPTEITALLTAARDVVGDGRIVVLFQPHLYSRTRTFARAFADALALADEVVVTGVYAAREDPDPTTTARSITDLLPETRSGAAPHAVEDRVAAAHAAAALARPGDLVLTVGAGDVTELGPVVLDALRGRVGE</sequence>
<organism evidence="18 19">
    <name type="scientific">Luteimicrobium xylanilyticum</name>
    <dbReference type="NCBI Taxonomy" id="1133546"/>
    <lineage>
        <taxon>Bacteria</taxon>
        <taxon>Bacillati</taxon>
        <taxon>Actinomycetota</taxon>
        <taxon>Actinomycetes</taxon>
        <taxon>Micrococcales</taxon>
        <taxon>Luteimicrobium</taxon>
    </lineage>
</organism>
<feature type="domain" description="Mur ligase C-terminal" evidence="16">
    <location>
        <begin position="338"/>
        <end position="470"/>
    </location>
</feature>
<dbReference type="Gene3D" id="3.40.1190.10">
    <property type="entry name" value="Mur-like, catalytic domain"/>
    <property type="match status" value="1"/>
</dbReference>
<evidence type="ECO:0000256" key="4">
    <source>
        <dbReference type="ARBA" id="ARBA00022490"/>
    </source>
</evidence>
<evidence type="ECO:0000256" key="9">
    <source>
        <dbReference type="ARBA" id="ARBA00022960"/>
    </source>
</evidence>
<dbReference type="PANTHER" id="PTHR43445:SF3">
    <property type="entry name" value="UDP-N-ACETYLMURAMATE--L-ALANINE LIGASE"/>
    <property type="match status" value="1"/>
</dbReference>
<keyword evidence="5 14" id="KW-0436">Ligase</keyword>
<dbReference type="InterPro" id="IPR000713">
    <property type="entry name" value="Mur_ligase_N"/>
</dbReference>
<dbReference type="GO" id="GO:0009252">
    <property type="term" value="P:peptidoglycan biosynthetic process"/>
    <property type="evidence" value="ECO:0007669"/>
    <property type="project" value="UniProtKB-UniRule"/>
</dbReference>
<evidence type="ECO:0000313" key="19">
    <source>
        <dbReference type="Proteomes" id="UP000326702"/>
    </source>
</evidence>
<dbReference type="EMBL" id="CP045529">
    <property type="protein sequence ID" value="QFU97999.1"/>
    <property type="molecule type" value="Genomic_DNA"/>
</dbReference>
<dbReference type="InterPro" id="IPR036615">
    <property type="entry name" value="Mur_ligase_C_dom_sf"/>
</dbReference>
<gene>
    <name evidence="14 18" type="primary">murC</name>
    <name evidence="18" type="ORF">KDY119_01505</name>
</gene>
<evidence type="ECO:0000313" key="18">
    <source>
        <dbReference type="EMBL" id="QFU97999.1"/>
    </source>
</evidence>
<dbReference type="GO" id="GO:0005524">
    <property type="term" value="F:ATP binding"/>
    <property type="evidence" value="ECO:0007669"/>
    <property type="project" value="UniProtKB-UniRule"/>
</dbReference>
<evidence type="ECO:0000259" key="16">
    <source>
        <dbReference type="Pfam" id="PF02875"/>
    </source>
</evidence>
<evidence type="ECO:0000256" key="11">
    <source>
        <dbReference type="ARBA" id="ARBA00023306"/>
    </source>
</evidence>
<keyword evidence="11 14" id="KW-0131">Cell cycle</keyword>
<comment type="subcellular location">
    <subcellularLocation>
        <location evidence="1 14">Cytoplasm</location>
    </subcellularLocation>
</comment>
<dbReference type="Pfam" id="PF02875">
    <property type="entry name" value="Mur_ligase_C"/>
    <property type="match status" value="1"/>
</dbReference>
<dbReference type="Pfam" id="PF08245">
    <property type="entry name" value="Mur_ligase_M"/>
    <property type="match status" value="1"/>
</dbReference>
<evidence type="ECO:0000256" key="8">
    <source>
        <dbReference type="ARBA" id="ARBA00022840"/>
    </source>
</evidence>
<dbReference type="GO" id="GO:0008763">
    <property type="term" value="F:UDP-N-acetylmuramate-L-alanine ligase activity"/>
    <property type="evidence" value="ECO:0007669"/>
    <property type="project" value="UniProtKB-UniRule"/>
</dbReference>
<evidence type="ECO:0000256" key="2">
    <source>
        <dbReference type="ARBA" id="ARBA00004752"/>
    </source>
</evidence>
<dbReference type="GO" id="GO:0008360">
    <property type="term" value="P:regulation of cell shape"/>
    <property type="evidence" value="ECO:0007669"/>
    <property type="project" value="UniProtKB-KW"/>
</dbReference>
<comment type="catalytic activity">
    <reaction evidence="13 14">
        <text>UDP-N-acetyl-alpha-D-muramate + L-alanine + ATP = UDP-N-acetyl-alpha-D-muramoyl-L-alanine + ADP + phosphate + H(+)</text>
        <dbReference type="Rhea" id="RHEA:23372"/>
        <dbReference type="ChEBI" id="CHEBI:15378"/>
        <dbReference type="ChEBI" id="CHEBI:30616"/>
        <dbReference type="ChEBI" id="CHEBI:43474"/>
        <dbReference type="ChEBI" id="CHEBI:57972"/>
        <dbReference type="ChEBI" id="CHEBI:70757"/>
        <dbReference type="ChEBI" id="CHEBI:83898"/>
        <dbReference type="ChEBI" id="CHEBI:456216"/>
        <dbReference type="EC" id="6.3.2.8"/>
    </reaction>
</comment>
<keyword evidence="6 14" id="KW-0132">Cell division</keyword>
<evidence type="ECO:0000256" key="1">
    <source>
        <dbReference type="ARBA" id="ARBA00004496"/>
    </source>
</evidence>
<dbReference type="KEGG" id="lxl:KDY119_01505"/>
<dbReference type="Gene3D" id="3.90.190.20">
    <property type="entry name" value="Mur ligase, C-terminal domain"/>
    <property type="match status" value="1"/>
</dbReference>
<dbReference type="InterPro" id="IPR005758">
    <property type="entry name" value="UDP-N-AcMur_Ala_ligase_MurC"/>
</dbReference>
<proteinExistence type="inferred from homology"/>
<keyword evidence="12 14" id="KW-0961">Cell wall biogenesis/degradation</keyword>
<keyword evidence="7 14" id="KW-0547">Nucleotide-binding</keyword>
<dbReference type="UniPathway" id="UPA00219"/>
<dbReference type="SUPFAM" id="SSF53623">
    <property type="entry name" value="MurD-like peptide ligases, catalytic domain"/>
    <property type="match status" value="1"/>
</dbReference>
<evidence type="ECO:0000256" key="12">
    <source>
        <dbReference type="ARBA" id="ARBA00023316"/>
    </source>
</evidence>
<keyword evidence="8 14" id="KW-0067">ATP-binding</keyword>
<dbReference type="AlphaFoldDB" id="A0A5P9Q9G7"/>
<dbReference type="InterPro" id="IPR036565">
    <property type="entry name" value="Mur-like_cat_sf"/>
</dbReference>
<comment type="similarity">
    <text evidence="14">Belongs to the MurCDEF family.</text>
</comment>
<dbReference type="GO" id="GO:0051301">
    <property type="term" value="P:cell division"/>
    <property type="evidence" value="ECO:0007669"/>
    <property type="project" value="UniProtKB-KW"/>
</dbReference>
<evidence type="ECO:0000256" key="13">
    <source>
        <dbReference type="ARBA" id="ARBA00047833"/>
    </source>
</evidence>
<keyword evidence="19" id="KW-1185">Reference proteome</keyword>
<feature type="binding site" evidence="14">
    <location>
        <begin position="123"/>
        <end position="129"/>
    </location>
    <ligand>
        <name>ATP</name>
        <dbReference type="ChEBI" id="CHEBI:30616"/>
    </ligand>
</feature>